<keyword evidence="1" id="KW-0472">Membrane</keyword>
<evidence type="ECO:0000313" key="3">
    <source>
        <dbReference type="Proteomes" id="UP000572051"/>
    </source>
</evidence>
<accession>A0A7Z0ELM8</accession>
<keyword evidence="1" id="KW-1133">Transmembrane helix</keyword>
<comment type="caution">
    <text evidence="2">The sequence shown here is derived from an EMBL/GenBank/DDBJ whole genome shotgun (WGS) entry which is preliminary data.</text>
</comment>
<protein>
    <submittedName>
        <fullName evidence="2">Uncharacterized protein</fullName>
    </submittedName>
</protein>
<feature type="transmembrane region" description="Helical" evidence="1">
    <location>
        <begin position="43"/>
        <end position="65"/>
    </location>
</feature>
<keyword evidence="3" id="KW-1185">Reference proteome</keyword>
<organism evidence="2 3">
    <name type="scientific">Nocardiopsis aegyptia</name>
    <dbReference type="NCBI Taxonomy" id="220378"/>
    <lineage>
        <taxon>Bacteria</taxon>
        <taxon>Bacillati</taxon>
        <taxon>Actinomycetota</taxon>
        <taxon>Actinomycetes</taxon>
        <taxon>Streptosporangiales</taxon>
        <taxon>Nocardiopsidaceae</taxon>
        <taxon>Nocardiopsis</taxon>
    </lineage>
</organism>
<keyword evidence="1" id="KW-0812">Transmembrane</keyword>
<evidence type="ECO:0000313" key="2">
    <source>
        <dbReference type="EMBL" id="NYJ34372.1"/>
    </source>
</evidence>
<sequence length="72" mass="7565">MVTRTTLPSLAWRGFVRVGQVTGTVLAAASTVMPLFAQTDAGTIAVLALMHVTLAPTVWFGLGAVRRRALAV</sequence>
<dbReference type="Proteomes" id="UP000572051">
    <property type="component" value="Unassembled WGS sequence"/>
</dbReference>
<evidence type="ECO:0000256" key="1">
    <source>
        <dbReference type="SAM" id="Phobius"/>
    </source>
</evidence>
<reference evidence="2 3" key="1">
    <citation type="submission" date="2020-07" db="EMBL/GenBank/DDBJ databases">
        <title>Sequencing the genomes of 1000 actinobacteria strains.</title>
        <authorList>
            <person name="Klenk H.-P."/>
        </authorList>
    </citation>
    <scope>NUCLEOTIDE SEQUENCE [LARGE SCALE GENOMIC DNA]</scope>
    <source>
        <strain evidence="2 3">DSM 44442</strain>
    </source>
</reference>
<dbReference type="EMBL" id="JACCFS010000001">
    <property type="protein sequence ID" value="NYJ34372.1"/>
    <property type="molecule type" value="Genomic_DNA"/>
</dbReference>
<dbReference type="RefSeq" id="WP_179822980.1">
    <property type="nucleotide sequence ID" value="NZ_JACCFS010000001.1"/>
</dbReference>
<proteinExistence type="predicted"/>
<dbReference type="AlphaFoldDB" id="A0A7Z0ELM8"/>
<name>A0A7Z0ELM8_9ACTN</name>
<gene>
    <name evidence="2" type="ORF">HNR10_002253</name>
</gene>